<sequence length="668" mass="74101">MDAHIRFRFDTLSVEEQERIRKKHEEQKAMQDILRSQIEEREKYKKNHREDGGRGARAERLNIPQPVEVPSTAETGYAPQNEGGGGGGGFMLPRTQVRAANRDQHQAAFGRGGLEVKVGGEVETTAHDYPPWLNNHDYTDGPSPIKALPVPHTDGGGQQDHADFTRYRLDRMTAEERDTHVKRMEERKRMQEMLAQQVEEKKRKREMEKQRQKQEEEEEDRRIQEYLQRKGAQMHKDKRQVIANVGGNVAKESSVPVDEQAEAKPYAGRDFGPDVARPPLPVPTQVQPQPRHEGDHRGPAAVPGIDALPHAPPPARHPVNLGGNEYRDEDLMGLPKVVSARNQEVESAIVAGLEAEYEDERAQRVLEKQKISGRRGSHVHQHLNPEEEVDRVMRELDGDTNLANILGKARATKVQAREEGSQAGKAFFQKHNNDSSHHGEVQKDRGGSSSKRGAASRRPPLSTRETSSTSSRDARGARGPRAQSANVERTLNAKIPANNGPFARLAAPKGTGRNSAMSSKEAMKKSLSADSLFVGLRDNPFGGFGGEDDSNDDDSWIATKRGIRQYSSARVRGQKSTVRTNMQSDKKAAVKKSDPHQGTARASTLQKSMEMECDSKFVENVEDVFGRAFSAPSPVPSSEVLQTSPEKNGKERTAEGDSLSQFMKGAKV</sequence>
<proteinExistence type="predicted"/>
<feature type="compositionally biased region" description="Low complexity" evidence="1">
    <location>
        <begin position="447"/>
        <end position="471"/>
    </location>
</feature>
<dbReference type="EMBL" id="HBIB01028135">
    <property type="protein sequence ID" value="CAE0256057.1"/>
    <property type="molecule type" value="Transcribed_RNA"/>
</dbReference>
<name>A0A7S3DFE4_9EUKA</name>
<accession>A0A7S3DFE4</accession>
<evidence type="ECO:0000313" key="3">
    <source>
        <dbReference type="EMBL" id="CAE0256059.1"/>
    </source>
</evidence>
<feature type="compositionally biased region" description="Polar residues" evidence="1">
    <location>
        <begin position="574"/>
        <end position="583"/>
    </location>
</feature>
<feature type="compositionally biased region" description="Basic and acidic residues" evidence="1">
    <location>
        <begin position="160"/>
        <end position="191"/>
    </location>
</feature>
<dbReference type="AlphaFoldDB" id="A0A7S3DFE4"/>
<reference evidence="2" key="1">
    <citation type="submission" date="2021-01" db="EMBL/GenBank/DDBJ databases">
        <authorList>
            <person name="Corre E."/>
            <person name="Pelletier E."/>
            <person name="Niang G."/>
            <person name="Scheremetjew M."/>
            <person name="Finn R."/>
            <person name="Kale V."/>
            <person name="Holt S."/>
            <person name="Cochrane G."/>
            <person name="Meng A."/>
            <person name="Brown T."/>
            <person name="Cohen L."/>
        </authorList>
    </citation>
    <scope>NUCLEOTIDE SEQUENCE</scope>
    <source>
        <strain evidence="2">NIES-2562</strain>
    </source>
</reference>
<protein>
    <submittedName>
        <fullName evidence="2">Uncharacterized protein</fullName>
    </submittedName>
</protein>
<feature type="compositionally biased region" description="Basic and acidic residues" evidence="1">
    <location>
        <begin position="198"/>
        <end position="228"/>
    </location>
</feature>
<gene>
    <name evidence="2" type="ORF">PBIL07802_LOCUS18311</name>
    <name evidence="3" type="ORF">PBIL07802_LOCUS18313</name>
</gene>
<feature type="compositionally biased region" description="Basic and acidic residues" evidence="1">
    <location>
        <begin position="431"/>
        <end position="446"/>
    </location>
</feature>
<feature type="region of interest" description="Disordered" evidence="1">
    <location>
        <begin position="429"/>
        <end position="527"/>
    </location>
</feature>
<feature type="region of interest" description="Disordered" evidence="1">
    <location>
        <begin position="127"/>
        <end position="307"/>
    </location>
</feature>
<feature type="compositionally biased region" description="Low complexity" evidence="1">
    <location>
        <begin position="515"/>
        <end position="527"/>
    </location>
</feature>
<feature type="region of interest" description="Disordered" evidence="1">
    <location>
        <begin position="628"/>
        <end position="668"/>
    </location>
</feature>
<evidence type="ECO:0000313" key="2">
    <source>
        <dbReference type="EMBL" id="CAE0256057.1"/>
    </source>
</evidence>
<evidence type="ECO:0000256" key="1">
    <source>
        <dbReference type="SAM" id="MobiDB-lite"/>
    </source>
</evidence>
<feature type="compositionally biased region" description="Basic and acidic residues" evidence="1">
    <location>
        <begin position="584"/>
        <end position="595"/>
    </location>
</feature>
<dbReference type="EMBL" id="HBIB01028138">
    <property type="protein sequence ID" value="CAE0256059.1"/>
    <property type="molecule type" value="Transcribed_RNA"/>
</dbReference>
<organism evidence="2">
    <name type="scientific">Palpitomonas bilix</name>
    <dbReference type="NCBI Taxonomy" id="652834"/>
    <lineage>
        <taxon>Eukaryota</taxon>
        <taxon>Eukaryota incertae sedis</taxon>
    </lineage>
</organism>
<feature type="region of interest" description="Disordered" evidence="1">
    <location>
        <begin position="39"/>
        <end position="95"/>
    </location>
</feature>
<feature type="compositionally biased region" description="Basic and acidic residues" evidence="1">
    <location>
        <begin position="39"/>
        <end position="60"/>
    </location>
</feature>
<feature type="region of interest" description="Disordered" evidence="1">
    <location>
        <begin position="566"/>
        <end position="608"/>
    </location>
</feature>